<accession>A0A7G1NSG4</accession>
<dbReference type="Pfam" id="PF01261">
    <property type="entry name" value="AP_endonuc_2"/>
    <property type="match status" value="1"/>
</dbReference>
<dbReference type="RefSeq" id="WP_190849515.1">
    <property type="nucleotide sequence ID" value="NZ_AP023440.1"/>
</dbReference>
<dbReference type="Gene3D" id="3.20.20.150">
    <property type="entry name" value="Divalent-metal-dependent TIM barrel enzymes"/>
    <property type="match status" value="1"/>
</dbReference>
<evidence type="ECO:0000256" key="1">
    <source>
        <dbReference type="ARBA" id="ARBA00023235"/>
    </source>
</evidence>
<dbReference type="GO" id="GO:0046487">
    <property type="term" value="P:glyoxylate metabolic process"/>
    <property type="evidence" value="ECO:0007669"/>
    <property type="project" value="TreeGrafter"/>
</dbReference>
<keyword evidence="1" id="KW-0413">Isomerase</keyword>
<name>A0A7G1NSG4_9ACTN</name>
<reference evidence="3 4" key="1">
    <citation type="journal article" date="2014" name="Int. J. Syst. Evol. Microbiol.">
        <title>Complete genome sequence of Corynebacterium casei LMG S-19264T (=DSM 44701T), isolated from a smear-ripened cheese.</title>
        <authorList>
            <consortium name="US DOE Joint Genome Institute (JGI-PGF)"/>
            <person name="Walter F."/>
            <person name="Albersmeier A."/>
            <person name="Kalinowski J."/>
            <person name="Ruckert C."/>
        </authorList>
    </citation>
    <scope>NUCLEOTIDE SEQUENCE [LARGE SCALE GENOMIC DNA]</scope>
    <source>
        <strain evidence="3 4">JCM 4677</strain>
    </source>
</reference>
<dbReference type="KEGG" id="sgm:GCM10017557_10270"/>
<dbReference type="SUPFAM" id="SSF51658">
    <property type="entry name" value="Xylose isomerase-like"/>
    <property type="match status" value="1"/>
</dbReference>
<dbReference type="InterPro" id="IPR036237">
    <property type="entry name" value="Xyl_isomerase-like_sf"/>
</dbReference>
<dbReference type="PANTHER" id="PTHR43489:SF6">
    <property type="entry name" value="HYDROXYPYRUVATE ISOMERASE-RELATED"/>
    <property type="match status" value="1"/>
</dbReference>
<keyword evidence="4" id="KW-1185">Reference proteome</keyword>
<dbReference type="EMBL" id="AP023440">
    <property type="protein sequence ID" value="BCL26168.1"/>
    <property type="molecule type" value="Genomic_DNA"/>
</dbReference>
<dbReference type="PANTHER" id="PTHR43489">
    <property type="entry name" value="ISOMERASE"/>
    <property type="match status" value="1"/>
</dbReference>
<sequence>MEFASSIGCRLLNLPYGNRLPQYSREEQHRTAHENLLHAAELANGHGISVLIEALNPLDNPDYLLTDVDMAAGLVRRTRREGAAATGLLLDAYHLARMGQDPVDAIGRHGDALVHVQFADVPGRICPATGGLEPFCSTLQSSRMARRRGIRWRTSSSSDIAARGPLWKT</sequence>
<evidence type="ECO:0000259" key="2">
    <source>
        <dbReference type="Pfam" id="PF01261"/>
    </source>
</evidence>
<gene>
    <name evidence="3" type="ORF">GCM10017557_10270</name>
</gene>
<dbReference type="Proteomes" id="UP000516444">
    <property type="component" value="Chromosome"/>
</dbReference>
<evidence type="ECO:0000313" key="4">
    <source>
        <dbReference type="Proteomes" id="UP000516444"/>
    </source>
</evidence>
<protein>
    <recommendedName>
        <fullName evidence="2">Xylose isomerase-like TIM barrel domain-containing protein</fullName>
    </recommendedName>
</protein>
<dbReference type="GO" id="GO:0008903">
    <property type="term" value="F:hydroxypyruvate isomerase activity"/>
    <property type="evidence" value="ECO:0007669"/>
    <property type="project" value="TreeGrafter"/>
</dbReference>
<organism evidence="3 4">
    <name type="scientific">Streptomyces aurantiacus</name>
    <dbReference type="NCBI Taxonomy" id="47760"/>
    <lineage>
        <taxon>Bacteria</taxon>
        <taxon>Bacillati</taxon>
        <taxon>Actinomycetota</taxon>
        <taxon>Actinomycetes</taxon>
        <taxon>Kitasatosporales</taxon>
        <taxon>Streptomycetaceae</taxon>
        <taxon>Streptomyces</taxon>
        <taxon>Streptomyces aurantiacus group</taxon>
    </lineage>
</organism>
<feature type="domain" description="Xylose isomerase-like TIM barrel" evidence="2">
    <location>
        <begin position="1"/>
        <end position="124"/>
    </location>
</feature>
<dbReference type="AlphaFoldDB" id="A0A7G1NSG4"/>
<evidence type="ECO:0000313" key="3">
    <source>
        <dbReference type="EMBL" id="BCL26168.1"/>
    </source>
</evidence>
<dbReference type="InterPro" id="IPR050417">
    <property type="entry name" value="Sugar_Epim/Isomerase"/>
</dbReference>
<dbReference type="InterPro" id="IPR013022">
    <property type="entry name" value="Xyl_isomerase-like_TIM-brl"/>
</dbReference>
<proteinExistence type="predicted"/>